<evidence type="ECO:0000256" key="8">
    <source>
        <dbReference type="ARBA" id="ARBA00023128"/>
    </source>
</evidence>
<evidence type="ECO:0000256" key="5">
    <source>
        <dbReference type="ARBA" id="ARBA00022737"/>
    </source>
</evidence>
<comment type="caution">
    <text evidence="12">The sequence shown here is derived from an EMBL/GenBank/DDBJ whole genome shotgun (WGS) entry which is preliminary data.</text>
</comment>
<dbReference type="Proteomes" id="UP000279236">
    <property type="component" value="Unassembled WGS sequence"/>
</dbReference>
<dbReference type="PANTHER" id="PTHR45928:SF1">
    <property type="entry name" value="RE38146P"/>
    <property type="match status" value="1"/>
</dbReference>
<dbReference type="PANTHER" id="PTHR45928">
    <property type="entry name" value="RE38146P"/>
    <property type="match status" value="1"/>
</dbReference>
<dbReference type="GO" id="GO:0005743">
    <property type="term" value="C:mitochondrial inner membrane"/>
    <property type="evidence" value="ECO:0007669"/>
    <property type="project" value="UniProtKB-SubCell"/>
</dbReference>
<evidence type="ECO:0000256" key="11">
    <source>
        <dbReference type="RuleBase" id="RU000488"/>
    </source>
</evidence>
<dbReference type="Gene3D" id="1.50.40.10">
    <property type="entry name" value="Mitochondrial carrier domain"/>
    <property type="match status" value="1"/>
</dbReference>
<dbReference type="GeneID" id="39593850"/>
<organism evidence="12 13">
    <name type="scientific">Apiotrichum porosum</name>
    <dbReference type="NCBI Taxonomy" id="105984"/>
    <lineage>
        <taxon>Eukaryota</taxon>
        <taxon>Fungi</taxon>
        <taxon>Dikarya</taxon>
        <taxon>Basidiomycota</taxon>
        <taxon>Agaricomycotina</taxon>
        <taxon>Tremellomycetes</taxon>
        <taxon>Trichosporonales</taxon>
        <taxon>Trichosporonaceae</taxon>
        <taxon>Apiotrichum</taxon>
    </lineage>
</organism>
<dbReference type="Pfam" id="PF00153">
    <property type="entry name" value="Mito_carr"/>
    <property type="match status" value="3"/>
</dbReference>
<evidence type="ECO:0000256" key="7">
    <source>
        <dbReference type="ARBA" id="ARBA00022989"/>
    </source>
</evidence>
<dbReference type="InterPro" id="IPR051508">
    <property type="entry name" value="Mito_Carrier_Antiporter"/>
</dbReference>
<evidence type="ECO:0000256" key="1">
    <source>
        <dbReference type="ARBA" id="ARBA00004448"/>
    </source>
</evidence>
<protein>
    <submittedName>
        <fullName evidence="12">Mitochondrial oxaloacetate carrier protein</fullName>
    </submittedName>
</protein>
<dbReference type="AlphaFoldDB" id="A0A427XLA6"/>
<sequence>MKTRLQLQGELVKADANVKRVYNNVFDVFRKTWKNEGIRGLQRGLFPAYIYQTLLNGSRLGFYEPVRHSVNKLAGYKPEESVFWTAIFAGSATGCIGATLGSPMFLIKARMQAYSPVLPVGAQHYYKNSWDALSTIVRSDGVTGLWRGVSAAILRTVCGSAVQLPSYNYCKDLLIQYQIFDPSSFWMYLTSASVSGVFVCAAMQPADTVLTRMYNQHTITDPVTGKVRGALYTNPFDCLWKTAKAEGIKGWYKGTTAHFLRIAPHTVITLVANELIGKEYKKYTGRG</sequence>
<keyword evidence="3 11" id="KW-0813">Transport</keyword>
<dbReference type="InterPro" id="IPR018108">
    <property type="entry name" value="MCP_transmembrane"/>
</dbReference>
<dbReference type="EMBL" id="RSCE01000009">
    <property type="protein sequence ID" value="RSH79655.1"/>
    <property type="molecule type" value="Genomic_DNA"/>
</dbReference>
<evidence type="ECO:0000256" key="10">
    <source>
        <dbReference type="PROSITE-ProRule" id="PRU00282"/>
    </source>
</evidence>
<dbReference type="OrthoDB" id="6703404at2759"/>
<evidence type="ECO:0000256" key="2">
    <source>
        <dbReference type="ARBA" id="ARBA00006375"/>
    </source>
</evidence>
<accession>A0A427XLA6</accession>
<dbReference type="SUPFAM" id="SSF103506">
    <property type="entry name" value="Mitochondrial carrier"/>
    <property type="match status" value="1"/>
</dbReference>
<dbReference type="RefSeq" id="XP_028474764.1">
    <property type="nucleotide sequence ID" value="XM_028624596.1"/>
</dbReference>
<dbReference type="STRING" id="105984.A0A427XLA6"/>
<evidence type="ECO:0000256" key="4">
    <source>
        <dbReference type="ARBA" id="ARBA00022692"/>
    </source>
</evidence>
<dbReference type="InterPro" id="IPR023395">
    <property type="entry name" value="MCP_dom_sf"/>
</dbReference>
<feature type="repeat" description="Solcar" evidence="10">
    <location>
        <begin position="183"/>
        <end position="279"/>
    </location>
</feature>
<evidence type="ECO:0000256" key="3">
    <source>
        <dbReference type="ARBA" id="ARBA00022448"/>
    </source>
</evidence>
<gene>
    <name evidence="12" type="primary">OAC1</name>
    <name evidence="12" type="ORF">EHS24_009307</name>
</gene>
<comment type="subcellular location">
    <subcellularLocation>
        <location evidence="1">Mitochondrion inner membrane</location>
        <topology evidence="1">Multi-pass membrane protein</topology>
    </subcellularLocation>
</comment>
<keyword evidence="9 10" id="KW-0472">Membrane</keyword>
<evidence type="ECO:0000313" key="12">
    <source>
        <dbReference type="EMBL" id="RSH79655.1"/>
    </source>
</evidence>
<name>A0A427XLA6_9TREE</name>
<evidence type="ECO:0000313" key="13">
    <source>
        <dbReference type="Proteomes" id="UP000279236"/>
    </source>
</evidence>
<keyword evidence="5" id="KW-0677">Repeat</keyword>
<keyword evidence="7" id="KW-1133">Transmembrane helix</keyword>
<comment type="similarity">
    <text evidence="2 11">Belongs to the mitochondrial carrier (TC 2.A.29) family.</text>
</comment>
<keyword evidence="8" id="KW-0496">Mitochondrion</keyword>
<keyword evidence="13" id="KW-1185">Reference proteome</keyword>
<proteinExistence type="inferred from homology"/>
<keyword evidence="4 10" id="KW-0812">Transmembrane</keyword>
<feature type="repeat" description="Solcar" evidence="10">
    <location>
        <begin position="81"/>
        <end position="173"/>
    </location>
</feature>
<reference evidence="12 13" key="1">
    <citation type="submission" date="2018-11" db="EMBL/GenBank/DDBJ databases">
        <title>Genome sequence of Apiotrichum porosum DSM 27194.</title>
        <authorList>
            <person name="Aliyu H."/>
            <person name="Gorte O."/>
            <person name="Ochsenreither K."/>
        </authorList>
    </citation>
    <scope>NUCLEOTIDE SEQUENCE [LARGE SCALE GENOMIC DNA]</scope>
    <source>
        <strain evidence="12 13">DSM 27194</strain>
    </source>
</reference>
<dbReference type="PROSITE" id="PS50920">
    <property type="entry name" value="SOLCAR"/>
    <property type="match status" value="3"/>
</dbReference>
<evidence type="ECO:0000256" key="6">
    <source>
        <dbReference type="ARBA" id="ARBA00022792"/>
    </source>
</evidence>
<evidence type="ECO:0000256" key="9">
    <source>
        <dbReference type="ARBA" id="ARBA00023136"/>
    </source>
</evidence>
<feature type="repeat" description="Solcar" evidence="10">
    <location>
        <begin position="1"/>
        <end position="69"/>
    </location>
</feature>
<keyword evidence="6" id="KW-0999">Mitochondrion inner membrane</keyword>